<dbReference type="InterPro" id="IPR020449">
    <property type="entry name" value="Tscrpt_reg_AraC-type_HTH"/>
</dbReference>
<dbReference type="GO" id="GO:0003700">
    <property type="term" value="F:DNA-binding transcription factor activity"/>
    <property type="evidence" value="ECO:0007669"/>
    <property type="project" value="InterPro"/>
</dbReference>
<sequence>MDMISTADVPEGERFAFWREVSAKLWVPYDLRCDPQLAGGFEARVGISDFGPVQATRLTVVPHEVHRTPQLIRRTDPEVFKLGFIAHGGGIAAHDGRQADFRVGDLMLFDTSRPFLVKHTPHIPVSQMLLLRFPRSLLPFPDRELRRLSAVRIPGDRGIGALSSQFLRQLAQRMDEFSPSETTRLATLTLDVLTTALADALDSSSTVPPPTRQRALLARIHTFIRDHLADPDLTPYTIAAAHHISLRYLHKLFQQDGHTVAGWIRERRLEQCRRDLADPLPTARPIHAIAARWGFTSPAHFSQAFRKAYGLSPREFRRQCATVHTD</sequence>
<reference evidence="5 6" key="1">
    <citation type="submission" date="2020-10" db="EMBL/GenBank/DDBJ databases">
        <title>Streptomyces ferrugineus complate genome analysis.</title>
        <authorList>
            <person name="Anwar N."/>
        </authorList>
    </citation>
    <scope>NUCLEOTIDE SEQUENCE [LARGE SCALE GENOMIC DNA]</scope>
    <source>
        <strain evidence="5 6">CCTCC AA2014009</strain>
    </source>
</reference>
<dbReference type="AlphaFoldDB" id="A0A7M2SZX9"/>
<evidence type="ECO:0000259" key="4">
    <source>
        <dbReference type="PROSITE" id="PS01124"/>
    </source>
</evidence>
<feature type="domain" description="HTH araC/xylS-type" evidence="4">
    <location>
        <begin position="218"/>
        <end position="319"/>
    </location>
</feature>
<dbReference type="Gene3D" id="1.10.10.60">
    <property type="entry name" value="Homeodomain-like"/>
    <property type="match status" value="1"/>
</dbReference>
<keyword evidence="3" id="KW-0804">Transcription</keyword>
<dbReference type="SMART" id="SM00342">
    <property type="entry name" value="HTH_ARAC"/>
    <property type="match status" value="1"/>
</dbReference>
<dbReference type="PROSITE" id="PS01124">
    <property type="entry name" value="HTH_ARAC_FAMILY_2"/>
    <property type="match status" value="1"/>
</dbReference>
<keyword evidence="6" id="KW-1185">Reference proteome</keyword>
<dbReference type="InterPro" id="IPR009057">
    <property type="entry name" value="Homeodomain-like_sf"/>
</dbReference>
<dbReference type="PANTHER" id="PTHR46796:SF6">
    <property type="entry name" value="ARAC SUBFAMILY"/>
    <property type="match status" value="1"/>
</dbReference>
<keyword evidence="1" id="KW-0805">Transcription regulation</keyword>
<proteinExistence type="predicted"/>
<dbReference type="Proteomes" id="UP000594205">
    <property type="component" value="Chromosome"/>
</dbReference>
<gene>
    <name evidence="5" type="ORF">IM697_21910</name>
</gene>
<dbReference type="InterPro" id="IPR018060">
    <property type="entry name" value="HTH_AraC"/>
</dbReference>
<dbReference type="EMBL" id="CP063373">
    <property type="protein sequence ID" value="QOV40811.1"/>
    <property type="molecule type" value="Genomic_DNA"/>
</dbReference>
<dbReference type="SUPFAM" id="SSF46689">
    <property type="entry name" value="Homeodomain-like"/>
    <property type="match status" value="1"/>
</dbReference>
<evidence type="ECO:0000256" key="2">
    <source>
        <dbReference type="ARBA" id="ARBA00023125"/>
    </source>
</evidence>
<keyword evidence="2" id="KW-0238">DNA-binding</keyword>
<dbReference type="PRINTS" id="PR00032">
    <property type="entry name" value="HTHARAC"/>
</dbReference>
<evidence type="ECO:0000256" key="3">
    <source>
        <dbReference type="ARBA" id="ARBA00023163"/>
    </source>
</evidence>
<organism evidence="5 6">
    <name type="scientific">Streptomyces ferrugineus</name>
    <dbReference type="NCBI Taxonomy" id="1413221"/>
    <lineage>
        <taxon>Bacteria</taxon>
        <taxon>Bacillati</taxon>
        <taxon>Actinomycetota</taxon>
        <taxon>Actinomycetes</taxon>
        <taxon>Kitasatosporales</taxon>
        <taxon>Streptomycetaceae</taxon>
        <taxon>Streptomyces</taxon>
    </lineage>
</organism>
<dbReference type="InterPro" id="IPR035418">
    <property type="entry name" value="AraC-bd_2"/>
</dbReference>
<dbReference type="Pfam" id="PF12833">
    <property type="entry name" value="HTH_18"/>
    <property type="match status" value="1"/>
</dbReference>
<dbReference type="KEGG" id="sfeu:IM697_21910"/>
<accession>A0A7M2SZX9</accession>
<dbReference type="Pfam" id="PF14525">
    <property type="entry name" value="AraC_binding_2"/>
    <property type="match status" value="1"/>
</dbReference>
<evidence type="ECO:0000256" key="1">
    <source>
        <dbReference type="ARBA" id="ARBA00023015"/>
    </source>
</evidence>
<evidence type="ECO:0000313" key="6">
    <source>
        <dbReference type="Proteomes" id="UP000594205"/>
    </source>
</evidence>
<evidence type="ECO:0000313" key="5">
    <source>
        <dbReference type="EMBL" id="QOV40811.1"/>
    </source>
</evidence>
<name>A0A7M2SZX9_9ACTN</name>
<dbReference type="PANTHER" id="PTHR46796">
    <property type="entry name" value="HTH-TYPE TRANSCRIPTIONAL ACTIVATOR RHAS-RELATED"/>
    <property type="match status" value="1"/>
</dbReference>
<dbReference type="GO" id="GO:0043565">
    <property type="term" value="F:sequence-specific DNA binding"/>
    <property type="evidence" value="ECO:0007669"/>
    <property type="project" value="InterPro"/>
</dbReference>
<dbReference type="InterPro" id="IPR050204">
    <property type="entry name" value="AraC_XylS_family_regulators"/>
</dbReference>
<protein>
    <submittedName>
        <fullName evidence="5">Helix-turn-helix domain-containing protein</fullName>
    </submittedName>
</protein>